<dbReference type="RefSeq" id="XP_035343176.1">
    <property type="nucleotide sequence ID" value="XM_035487283.1"/>
</dbReference>
<dbReference type="InterPro" id="IPR000679">
    <property type="entry name" value="Znf_GATA"/>
</dbReference>
<dbReference type="EMBL" id="CP055899">
    <property type="protein sequence ID" value="QKX56998.1"/>
    <property type="molecule type" value="Genomic_DNA"/>
</dbReference>
<name>A0A7H8QT61_TALRU</name>
<keyword evidence="1" id="KW-0479">Metal-binding</keyword>
<dbReference type="PANTHER" id="PTHR47172">
    <property type="entry name" value="OS01G0976800 PROTEIN"/>
    <property type="match status" value="1"/>
</dbReference>
<evidence type="ECO:0000256" key="1">
    <source>
        <dbReference type="ARBA" id="ARBA00022723"/>
    </source>
</evidence>
<dbReference type="GO" id="GO:0008270">
    <property type="term" value="F:zinc ion binding"/>
    <property type="evidence" value="ECO:0007669"/>
    <property type="project" value="UniProtKB-KW"/>
</dbReference>
<dbReference type="Gene3D" id="3.30.50.10">
    <property type="entry name" value="Erythroid Transcription Factor GATA-1, subunit A"/>
    <property type="match status" value="1"/>
</dbReference>
<evidence type="ECO:0000313" key="10">
    <source>
        <dbReference type="Proteomes" id="UP000509510"/>
    </source>
</evidence>
<keyword evidence="4" id="KW-0805">Transcription regulation</keyword>
<dbReference type="AlphaFoldDB" id="A0A7H8QT61"/>
<evidence type="ECO:0000313" key="9">
    <source>
        <dbReference type="EMBL" id="QKX56998.1"/>
    </source>
</evidence>
<keyword evidence="3" id="KW-0862">Zinc</keyword>
<feature type="compositionally biased region" description="Low complexity" evidence="7">
    <location>
        <begin position="169"/>
        <end position="185"/>
    </location>
</feature>
<keyword evidence="5" id="KW-0804">Transcription</keyword>
<dbReference type="SUPFAM" id="SSF57716">
    <property type="entry name" value="Glucocorticoid receptor-like (DNA-binding domain)"/>
    <property type="match status" value="1"/>
</dbReference>
<keyword evidence="2 6" id="KW-0863">Zinc-finger</keyword>
<feature type="compositionally biased region" description="Polar residues" evidence="7">
    <location>
        <begin position="1"/>
        <end position="16"/>
    </location>
</feature>
<dbReference type="InterPro" id="IPR013088">
    <property type="entry name" value="Znf_NHR/GATA"/>
</dbReference>
<keyword evidence="10" id="KW-1185">Reference proteome</keyword>
<dbReference type="FunFam" id="3.30.50.10:FF:000043">
    <property type="entry name" value="Sexual development transcription factor NsdD"/>
    <property type="match status" value="1"/>
</dbReference>
<feature type="compositionally biased region" description="Polar residues" evidence="7">
    <location>
        <begin position="145"/>
        <end position="168"/>
    </location>
</feature>
<dbReference type="PANTHER" id="PTHR47172:SF24">
    <property type="entry name" value="GATA ZINC FINGER DOMAIN-CONTAINING PROTEIN 14-RELATED"/>
    <property type="match status" value="1"/>
</dbReference>
<evidence type="ECO:0000256" key="6">
    <source>
        <dbReference type="PROSITE-ProRule" id="PRU00094"/>
    </source>
</evidence>
<feature type="compositionally biased region" description="Low complexity" evidence="7">
    <location>
        <begin position="56"/>
        <end position="67"/>
    </location>
</feature>
<evidence type="ECO:0000256" key="2">
    <source>
        <dbReference type="ARBA" id="ARBA00022771"/>
    </source>
</evidence>
<dbReference type="KEGG" id="trg:TRUGW13939_04106"/>
<reference evidence="10" key="1">
    <citation type="submission" date="2020-06" db="EMBL/GenBank/DDBJ databases">
        <title>A chromosome-scale genome assembly of Talaromyces rugulosus W13939.</title>
        <authorList>
            <person name="Wang B."/>
            <person name="Guo L."/>
            <person name="Ye K."/>
            <person name="Wang L."/>
        </authorList>
    </citation>
    <scope>NUCLEOTIDE SEQUENCE [LARGE SCALE GENOMIC DNA]</scope>
    <source>
        <strain evidence="10">W13939</strain>
    </source>
</reference>
<accession>A0A7H8QT61</accession>
<evidence type="ECO:0000256" key="4">
    <source>
        <dbReference type="ARBA" id="ARBA00023015"/>
    </source>
</evidence>
<feature type="domain" description="GATA-type" evidence="8">
    <location>
        <begin position="395"/>
        <end position="425"/>
    </location>
</feature>
<dbReference type="CDD" id="cd00202">
    <property type="entry name" value="ZnF_GATA"/>
    <property type="match status" value="1"/>
</dbReference>
<dbReference type="GO" id="GO:0043565">
    <property type="term" value="F:sequence-specific DNA binding"/>
    <property type="evidence" value="ECO:0007669"/>
    <property type="project" value="InterPro"/>
</dbReference>
<protein>
    <recommendedName>
        <fullName evidence="8">GATA-type domain-containing protein</fullName>
    </recommendedName>
</protein>
<dbReference type="OrthoDB" id="2162994at2759"/>
<evidence type="ECO:0000256" key="3">
    <source>
        <dbReference type="ARBA" id="ARBA00022833"/>
    </source>
</evidence>
<dbReference type="PROSITE" id="PS00344">
    <property type="entry name" value="GATA_ZN_FINGER_1"/>
    <property type="match status" value="1"/>
</dbReference>
<dbReference type="SMART" id="SM00401">
    <property type="entry name" value="ZnF_GATA"/>
    <property type="match status" value="1"/>
</dbReference>
<dbReference type="Pfam" id="PF00320">
    <property type="entry name" value="GATA"/>
    <property type="match status" value="1"/>
</dbReference>
<gene>
    <name evidence="9" type="ORF">TRUGW13939_04106</name>
</gene>
<feature type="region of interest" description="Disordered" evidence="7">
    <location>
        <begin position="371"/>
        <end position="395"/>
    </location>
</feature>
<dbReference type="GO" id="GO:0006355">
    <property type="term" value="P:regulation of DNA-templated transcription"/>
    <property type="evidence" value="ECO:0007669"/>
    <property type="project" value="InterPro"/>
</dbReference>
<sequence>MATGVSVNPAMSSTTMYPGPPPPYAYPSNPVSSIPPPSHSLSPAPRRSMELDKDPSQSQPPRQSLPSIHEALGNENPLPYPGHPSAGAPSHSAHHHPPPPNVLSRPSAEGPTGPPNPFSNNTAPSFLRDSQYHPQQHSPAPADPSRSSLVSLSTQDSRKQSLQSVSGKSPTTSTQTAPTSISTSQYDYSAPTSVIASPNTYVSSSQPYSWPSQPPTSQPGSYDARSYNGNSWKASIDSMRMDDKRELTRPAGVPMGQPHSDSIKRQLDSYDVESSLAEIIDGSTKTVEFSKHYATRAHQAPRSGPVLGSLPSVHEIDDLLQLQQRNHEALVRIRNAVLSQEQAVLAEQRAQRRERVDTGYEDGHVGLYQDGFKSPTGFTGGDAKKRRGKAAPPGRCHSCNRAETPEWRRGPDGARTLCNACGLHYAKLTRKMGANKAAALGSNLKPKSHDSSSPVHR</sequence>
<dbReference type="PROSITE" id="PS50114">
    <property type="entry name" value="GATA_ZN_FINGER_2"/>
    <property type="match status" value="1"/>
</dbReference>
<dbReference type="Proteomes" id="UP000509510">
    <property type="component" value="Chromosome II"/>
</dbReference>
<organism evidence="9 10">
    <name type="scientific">Talaromyces rugulosus</name>
    <name type="common">Penicillium rugulosum</name>
    <dbReference type="NCBI Taxonomy" id="121627"/>
    <lineage>
        <taxon>Eukaryota</taxon>
        <taxon>Fungi</taxon>
        <taxon>Dikarya</taxon>
        <taxon>Ascomycota</taxon>
        <taxon>Pezizomycotina</taxon>
        <taxon>Eurotiomycetes</taxon>
        <taxon>Eurotiomycetidae</taxon>
        <taxon>Eurotiales</taxon>
        <taxon>Trichocomaceae</taxon>
        <taxon>Talaromyces</taxon>
        <taxon>Talaromyces sect. Islandici</taxon>
    </lineage>
</organism>
<feature type="compositionally biased region" description="Polar residues" evidence="7">
    <location>
        <begin position="186"/>
        <end position="202"/>
    </location>
</feature>
<proteinExistence type="predicted"/>
<evidence type="ECO:0000256" key="5">
    <source>
        <dbReference type="ARBA" id="ARBA00023163"/>
    </source>
</evidence>
<evidence type="ECO:0000259" key="8">
    <source>
        <dbReference type="PROSITE" id="PS50114"/>
    </source>
</evidence>
<feature type="region of interest" description="Disordered" evidence="7">
    <location>
        <begin position="1"/>
        <end position="235"/>
    </location>
</feature>
<evidence type="ECO:0000256" key="7">
    <source>
        <dbReference type="SAM" id="MobiDB-lite"/>
    </source>
</evidence>
<dbReference type="GeneID" id="55991608"/>